<reference evidence="2" key="1">
    <citation type="submission" date="2022-07" db="EMBL/GenBank/DDBJ databases">
        <title>Genome Sequence of Citrobacter portucalensis from Edible Snails.</title>
        <authorList>
            <person name="Okafor A.C."/>
            <person name="Ogbo F.C."/>
            <person name="Ruppitsch W."/>
            <person name="Allerberger F."/>
        </authorList>
    </citation>
    <scope>NUCLEOTIDE SEQUENCE</scope>
    <source>
        <strain evidence="2">Igbk 7</strain>
    </source>
</reference>
<accession>A0AAW5WCS8</accession>
<gene>
    <name evidence="2" type="ORF">NLN86_22545</name>
</gene>
<keyword evidence="1" id="KW-0472">Membrane</keyword>
<dbReference type="Proteomes" id="UP001207430">
    <property type="component" value="Unassembled WGS sequence"/>
</dbReference>
<protein>
    <recommendedName>
        <fullName evidence="4">OmpA-like domain-containing protein</fullName>
    </recommendedName>
</protein>
<sequence>MSKQEEIDFWPGYVDALMNLVLNLLFLSAIFAVAIFVLGMESSRLRIINSDNKQKTPNELTAENKESYKSKVSLLSANVSVEKNMTVSEPNVTVNTVQMSSSGQQTEQPVVPSPNTLVVNVDHDADDRKESEVDKVKIKKEKDKLLSIFYPKDIVTIDENAKDELSSLFSENFTSTQRVIIWGVSSSSSAVSNRLTYLRIMAIRNVLLDRNVANKNISINIYGGKIDAKGGKVYILGVE</sequence>
<organism evidence="2 3">
    <name type="scientific">Citrobacter portucalensis</name>
    <dbReference type="NCBI Taxonomy" id="1639133"/>
    <lineage>
        <taxon>Bacteria</taxon>
        <taxon>Pseudomonadati</taxon>
        <taxon>Pseudomonadota</taxon>
        <taxon>Gammaproteobacteria</taxon>
        <taxon>Enterobacterales</taxon>
        <taxon>Enterobacteriaceae</taxon>
        <taxon>Citrobacter</taxon>
        <taxon>Citrobacter freundii complex</taxon>
    </lineage>
</organism>
<evidence type="ECO:0000256" key="1">
    <source>
        <dbReference type="SAM" id="Phobius"/>
    </source>
</evidence>
<evidence type="ECO:0000313" key="2">
    <source>
        <dbReference type="EMBL" id="MCX9004408.1"/>
    </source>
</evidence>
<keyword evidence="1" id="KW-0812">Transmembrane</keyword>
<dbReference type="EMBL" id="JANDBG010000031">
    <property type="protein sequence ID" value="MCX9004408.1"/>
    <property type="molecule type" value="Genomic_DNA"/>
</dbReference>
<proteinExistence type="predicted"/>
<dbReference type="AlphaFoldDB" id="A0AAW5WCS8"/>
<feature type="transmembrane region" description="Helical" evidence="1">
    <location>
        <begin position="20"/>
        <end position="40"/>
    </location>
</feature>
<comment type="caution">
    <text evidence="2">The sequence shown here is derived from an EMBL/GenBank/DDBJ whole genome shotgun (WGS) entry which is preliminary data.</text>
</comment>
<evidence type="ECO:0008006" key="4">
    <source>
        <dbReference type="Google" id="ProtNLM"/>
    </source>
</evidence>
<evidence type="ECO:0000313" key="3">
    <source>
        <dbReference type="Proteomes" id="UP001207430"/>
    </source>
</evidence>
<dbReference type="RefSeq" id="WP_267449612.1">
    <property type="nucleotide sequence ID" value="NZ_JANDBG010000031.1"/>
</dbReference>
<name>A0AAW5WCS8_9ENTR</name>
<keyword evidence="1" id="KW-1133">Transmembrane helix</keyword>